<dbReference type="OMA" id="XLALDIR"/>
<protein>
    <submittedName>
        <fullName evidence="2">Uncharacterized protein</fullName>
    </submittedName>
</protein>
<evidence type="ECO:0000256" key="1">
    <source>
        <dbReference type="SAM" id="MobiDB-lite"/>
    </source>
</evidence>
<sequence length="74" mass="8069">ASTEYGQPPEPPDELPRPLPKELSPPPKELPRPPPKELSPPPKELPRPLPKELSPPSPNDGRLGLRVVVLSGMM</sequence>
<feature type="region of interest" description="Disordered" evidence="1">
    <location>
        <begin position="1"/>
        <end position="74"/>
    </location>
</feature>
<name>W2THS4_NECAM</name>
<keyword evidence="3" id="KW-1185">Reference proteome</keyword>
<proteinExistence type="predicted"/>
<dbReference type="EMBL" id="KI658979">
    <property type="protein sequence ID" value="ETN80726.1"/>
    <property type="molecule type" value="Genomic_DNA"/>
</dbReference>
<dbReference type="KEGG" id="nai:NECAME_17976"/>
<evidence type="ECO:0000313" key="3">
    <source>
        <dbReference type="Proteomes" id="UP000053676"/>
    </source>
</evidence>
<dbReference type="AlphaFoldDB" id="W2THS4"/>
<feature type="non-terminal residue" evidence="2">
    <location>
        <position position="1"/>
    </location>
</feature>
<gene>
    <name evidence="2" type="ORF">NECAME_17976</name>
</gene>
<accession>W2THS4</accession>
<organism evidence="2 3">
    <name type="scientific">Necator americanus</name>
    <name type="common">Human hookworm</name>
    <dbReference type="NCBI Taxonomy" id="51031"/>
    <lineage>
        <taxon>Eukaryota</taxon>
        <taxon>Metazoa</taxon>
        <taxon>Ecdysozoa</taxon>
        <taxon>Nematoda</taxon>
        <taxon>Chromadorea</taxon>
        <taxon>Rhabditida</taxon>
        <taxon>Rhabditina</taxon>
        <taxon>Rhabditomorpha</taxon>
        <taxon>Strongyloidea</taxon>
        <taxon>Ancylostomatidae</taxon>
        <taxon>Bunostominae</taxon>
        <taxon>Necator</taxon>
    </lineage>
</organism>
<dbReference type="Proteomes" id="UP000053676">
    <property type="component" value="Unassembled WGS sequence"/>
</dbReference>
<reference evidence="3" key="1">
    <citation type="journal article" date="2014" name="Nat. Genet.">
        <title>Genome of the human hookworm Necator americanus.</title>
        <authorList>
            <person name="Tang Y.T."/>
            <person name="Gao X."/>
            <person name="Rosa B.A."/>
            <person name="Abubucker S."/>
            <person name="Hallsworth-Pepin K."/>
            <person name="Martin J."/>
            <person name="Tyagi R."/>
            <person name="Heizer E."/>
            <person name="Zhang X."/>
            <person name="Bhonagiri-Palsikar V."/>
            <person name="Minx P."/>
            <person name="Warren W.C."/>
            <person name="Wang Q."/>
            <person name="Zhan B."/>
            <person name="Hotez P.J."/>
            <person name="Sternberg P.W."/>
            <person name="Dougall A."/>
            <person name="Gaze S.T."/>
            <person name="Mulvenna J."/>
            <person name="Sotillo J."/>
            <person name="Ranganathan S."/>
            <person name="Rabelo E.M."/>
            <person name="Wilson R.K."/>
            <person name="Felgner P.L."/>
            <person name="Bethony J."/>
            <person name="Hawdon J.M."/>
            <person name="Gasser R.B."/>
            <person name="Loukas A."/>
            <person name="Mitreva M."/>
        </authorList>
    </citation>
    <scope>NUCLEOTIDE SEQUENCE [LARGE SCALE GENOMIC DNA]</scope>
</reference>
<evidence type="ECO:0000313" key="2">
    <source>
        <dbReference type="EMBL" id="ETN80726.1"/>
    </source>
</evidence>